<evidence type="ECO:0000256" key="1">
    <source>
        <dbReference type="SAM" id="MobiDB-lite"/>
    </source>
</evidence>
<dbReference type="Proteomes" id="UP000235965">
    <property type="component" value="Unassembled WGS sequence"/>
</dbReference>
<evidence type="ECO:0000313" key="2">
    <source>
        <dbReference type="EMBL" id="PNF18545.1"/>
    </source>
</evidence>
<organism evidence="2 3">
    <name type="scientific">Cryptotermes secundus</name>
    <dbReference type="NCBI Taxonomy" id="105785"/>
    <lineage>
        <taxon>Eukaryota</taxon>
        <taxon>Metazoa</taxon>
        <taxon>Ecdysozoa</taxon>
        <taxon>Arthropoda</taxon>
        <taxon>Hexapoda</taxon>
        <taxon>Insecta</taxon>
        <taxon>Pterygota</taxon>
        <taxon>Neoptera</taxon>
        <taxon>Polyneoptera</taxon>
        <taxon>Dictyoptera</taxon>
        <taxon>Blattodea</taxon>
        <taxon>Blattoidea</taxon>
        <taxon>Termitoidae</taxon>
        <taxon>Kalotermitidae</taxon>
        <taxon>Cryptotermitinae</taxon>
        <taxon>Cryptotermes</taxon>
    </lineage>
</organism>
<comment type="caution">
    <text evidence="2">The sequence shown here is derived from an EMBL/GenBank/DDBJ whole genome shotgun (WGS) entry which is preliminary data.</text>
</comment>
<accession>A0A2J7PQD6</accession>
<dbReference type="EMBL" id="NEVH01022638">
    <property type="protein sequence ID" value="PNF18545.1"/>
    <property type="molecule type" value="Genomic_DNA"/>
</dbReference>
<keyword evidence="3" id="KW-1185">Reference proteome</keyword>
<evidence type="ECO:0000313" key="3">
    <source>
        <dbReference type="Proteomes" id="UP000235965"/>
    </source>
</evidence>
<feature type="compositionally biased region" description="Low complexity" evidence="1">
    <location>
        <begin position="8"/>
        <end position="17"/>
    </location>
</feature>
<gene>
    <name evidence="2" type="ORF">B7P43_G08488</name>
</gene>
<reference evidence="2 3" key="1">
    <citation type="submission" date="2017-12" db="EMBL/GenBank/DDBJ databases">
        <title>Hemimetabolous genomes reveal molecular basis of termite eusociality.</title>
        <authorList>
            <person name="Harrison M.C."/>
            <person name="Jongepier E."/>
            <person name="Robertson H.M."/>
            <person name="Arning N."/>
            <person name="Bitard-Feildel T."/>
            <person name="Chao H."/>
            <person name="Childers C.P."/>
            <person name="Dinh H."/>
            <person name="Doddapaneni H."/>
            <person name="Dugan S."/>
            <person name="Gowin J."/>
            <person name="Greiner C."/>
            <person name="Han Y."/>
            <person name="Hu H."/>
            <person name="Hughes D.S.T."/>
            <person name="Huylmans A.-K."/>
            <person name="Kemena C."/>
            <person name="Kremer L.P.M."/>
            <person name="Lee S.L."/>
            <person name="Lopez-Ezquerra A."/>
            <person name="Mallet L."/>
            <person name="Monroy-Kuhn J.M."/>
            <person name="Moser A."/>
            <person name="Murali S.C."/>
            <person name="Muzny D.M."/>
            <person name="Otani S."/>
            <person name="Piulachs M.-D."/>
            <person name="Poelchau M."/>
            <person name="Qu J."/>
            <person name="Schaub F."/>
            <person name="Wada-Katsumata A."/>
            <person name="Worley K.C."/>
            <person name="Xie Q."/>
            <person name="Ylla G."/>
            <person name="Poulsen M."/>
            <person name="Gibbs R.A."/>
            <person name="Schal C."/>
            <person name="Richards S."/>
            <person name="Belles X."/>
            <person name="Korb J."/>
            <person name="Bornberg-Bauer E."/>
        </authorList>
    </citation>
    <scope>NUCLEOTIDE SEQUENCE [LARGE SCALE GENOMIC DNA]</scope>
    <source>
        <tissue evidence="2">Whole body</tissue>
    </source>
</reference>
<proteinExistence type="predicted"/>
<dbReference type="OrthoDB" id="5915976at2759"/>
<sequence>MGMHILHSSSSNKLTSSAGKRNVLPRSTGSPCVQNVPQMGLRVGSRRKGDSSPKIGPVLHKAALFESRPTKKNSKDPTELSVTGKLAMFERNKGQALMPKAAFSMPVPAKYLAGSSDRQKSIPSKVYSPGKGNRMVNSTVTQLQESVTSNTNAKTILPPAKQSGHMVKQTNKSCVADTALSPPAPSEDFPTRFSKALAQVFEQGNAFVVRNAAIENVQSE</sequence>
<protein>
    <submittedName>
        <fullName evidence="2">Uncharacterized protein</fullName>
    </submittedName>
</protein>
<feature type="region of interest" description="Disordered" evidence="1">
    <location>
        <begin position="1"/>
        <end position="60"/>
    </location>
</feature>
<dbReference type="InParanoid" id="A0A2J7PQD6"/>
<dbReference type="STRING" id="105785.A0A2J7PQD6"/>
<feature type="compositionally biased region" description="Polar residues" evidence="1">
    <location>
        <begin position="25"/>
        <end position="37"/>
    </location>
</feature>
<name>A0A2J7PQD6_9NEOP</name>
<dbReference type="AlphaFoldDB" id="A0A2J7PQD6"/>